<evidence type="ECO:0000313" key="2">
    <source>
        <dbReference type="Proteomes" id="UP000694416"/>
    </source>
</evidence>
<organism evidence="1 2">
    <name type="scientific">Piliocolobus tephrosceles</name>
    <name type="common">Ugandan red Colobus</name>
    <dbReference type="NCBI Taxonomy" id="591936"/>
    <lineage>
        <taxon>Eukaryota</taxon>
        <taxon>Metazoa</taxon>
        <taxon>Chordata</taxon>
        <taxon>Craniata</taxon>
        <taxon>Vertebrata</taxon>
        <taxon>Euteleostomi</taxon>
        <taxon>Mammalia</taxon>
        <taxon>Eutheria</taxon>
        <taxon>Euarchontoglires</taxon>
        <taxon>Primates</taxon>
        <taxon>Haplorrhini</taxon>
        <taxon>Catarrhini</taxon>
        <taxon>Cercopithecidae</taxon>
        <taxon>Colobinae</taxon>
        <taxon>Piliocolobus</taxon>
    </lineage>
</organism>
<protein>
    <submittedName>
        <fullName evidence="1">Uncharacterized protein</fullName>
    </submittedName>
</protein>
<reference evidence="1" key="1">
    <citation type="submission" date="2025-08" db="UniProtKB">
        <authorList>
            <consortium name="Ensembl"/>
        </authorList>
    </citation>
    <scope>IDENTIFICATION</scope>
</reference>
<proteinExistence type="predicted"/>
<dbReference type="Proteomes" id="UP000694416">
    <property type="component" value="Unplaced"/>
</dbReference>
<name>A0A8C9HPS2_9PRIM</name>
<sequence length="79" mass="9233">MPRGQKIYQKPVPVLFLHFHLQEDYFGLPEHCIRPATYTMVYLSSSGITKALAEMPSRNRENENCTYLLLIARIIYKTD</sequence>
<evidence type="ECO:0000313" key="1">
    <source>
        <dbReference type="Ensembl" id="ENSPTEP00000024113.1"/>
    </source>
</evidence>
<reference evidence="1" key="2">
    <citation type="submission" date="2025-09" db="UniProtKB">
        <authorList>
            <consortium name="Ensembl"/>
        </authorList>
    </citation>
    <scope>IDENTIFICATION</scope>
</reference>
<dbReference type="AlphaFoldDB" id="A0A8C9HPS2"/>
<dbReference type="Ensembl" id="ENSPTET00000034352.1">
    <property type="protein sequence ID" value="ENSPTEP00000024113.1"/>
    <property type="gene ID" value="ENSPTEG00000024674.1"/>
</dbReference>
<accession>A0A8C9HPS2</accession>
<keyword evidence="2" id="KW-1185">Reference proteome</keyword>